<keyword evidence="1" id="KW-0378">Hydrolase</keyword>
<reference evidence="1" key="1">
    <citation type="journal article" date="2021" name="Proc. Natl. Acad. Sci. U.S.A.">
        <title>A Catalog of Tens of Thousands of Viruses from Human Metagenomes Reveals Hidden Associations with Chronic Diseases.</title>
        <authorList>
            <person name="Tisza M.J."/>
            <person name="Buck C.B."/>
        </authorList>
    </citation>
    <scope>NUCLEOTIDE SEQUENCE</scope>
    <source>
        <strain evidence="1">CtRPk8</strain>
    </source>
</reference>
<keyword evidence="1" id="KW-0540">Nuclease</keyword>
<sequence>MNSDDLMRLGPAAQKQIMEKMRKPGKYKAQKTRRGKLTFDSKKEAERYDALLLLQNAGEIRGLKLQVRYCLQEAYTTFEGDRVKSIDYVADFVYERRAAPDSYGQRYWLPVVEDVKGMRTREYAMKAKLFRNRYGYAIREV</sequence>
<dbReference type="GO" id="GO:0004519">
    <property type="term" value="F:endonuclease activity"/>
    <property type="evidence" value="ECO:0007669"/>
    <property type="project" value="UniProtKB-KW"/>
</dbReference>
<organism evidence="1">
    <name type="scientific">Siphoviridae sp. ctRPk8</name>
    <dbReference type="NCBI Taxonomy" id="2827870"/>
    <lineage>
        <taxon>Viruses</taxon>
        <taxon>Duplodnaviria</taxon>
        <taxon>Heunggongvirae</taxon>
        <taxon>Uroviricota</taxon>
        <taxon>Caudoviricetes</taxon>
    </lineage>
</organism>
<evidence type="ECO:0000313" key="1">
    <source>
        <dbReference type="EMBL" id="DAF50909.1"/>
    </source>
</evidence>
<proteinExistence type="predicted"/>
<dbReference type="Pfam" id="PF06356">
    <property type="entry name" value="DUF1064"/>
    <property type="match status" value="1"/>
</dbReference>
<name>A0A8S5SIQ8_9CAUD</name>
<keyword evidence="1" id="KW-0255">Endonuclease</keyword>
<protein>
    <submittedName>
        <fullName evidence="1">Endonuclease</fullName>
    </submittedName>
</protein>
<dbReference type="InterPro" id="IPR009414">
    <property type="entry name" value="DUF1064"/>
</dbReference>
<dbReference type="EMBL" id="BK032606">
    <property type="protein sequence ID" value="DAF50909.1"/>
    <property type="molecule type" value="Genomic_DNA"/>
</dbReference>
<accession>A0A8S5SIQ8</accession>